<proteinExistence type="predicted"/>
<evidence type="ECO:0000313" key="2">
    <source>
        <dbReference type="EMBL" id="MDW5597556.1"/>
    </source>
</evidence>
<keyword evidence="1" id="KW-0812">Transmembrane</keyword>
<dbReference type="EMBL" id="JAWSTH010000093">
    <property type="protein sequence ID" value="MDW5597556.1"/>
    <property type="molecule type" value="Genomic_DNA"/>
</dbReference>
<dbReference type="Proteomes" id="UP001284601">
    <property type="component" value="Unassembled WGS sequence"/>
</dbReference>
<organism evidence="2 3">
    <name type="scientific">Conexibacter stalactiti</name>
    <dbReference type="NCBI Taxonomy" id="1940611"/>
    <lineage>
        <taxon>Bacteria</taxon>
        <taxon>Bacillati</taxon>
        <taxon>Actinomycetota</taxon>
        <taxon>Thermoleophilia</taxon>
        <taxon>Solirubrobacterales</taxon>
        <taxon>Conexibacteraceae</taxon>
        <taxon>Conexibacter</taxon>
    </lineage>
</organism>
<accession>A0ABU4HW52</accession>
<dbReference type="RefSeq" id="WP_318600022.1">
    <property type="nucleotide sequence ID" value="NZ_JAWSTH010000093.1"/>
</dbReference>
<evidence type="ECO:0000256" key="1">
    <source>
        <dbReference type="SAM" id="Phobius"/>
    </source>
</evidence>
<feature type="transmembrane region" description="Helical" evidence="1">
    <location>
        <begin position="45"/>
        <end position="63"/>
    </location>
</feature>
<comment type="caution">
    <text evidence="2">The sequence shown here is derived from an EMBL/GenBank/DDBJ whole genome shotgun (WGS) entry which is preliminary data.</text>
</comment>
<keyword evidence="3" id="KW-1185">Reference proteome</keyword>
<gene>
    <name evidence="2" type="ORF">R7226_24615</name>
</gene>
<protein>
    <submittedName>
        <fullName evidence="2">Uncharacterized protein</fullName>
    </submittedName>
</protein>
<keyword evidence="1" id="KW-0472">Membrane</keyword>
<reference evidence="3" key="1">
    <citation type="submission" date="2023-07" db="EMBL/GenBank/DDBJ databases">
        <title>Conexibacter stalactiti sp. nov., isolated from stalactites in a lava cave and emended description of the genus Conexibacter.</title>
        <authorList>
            <person name="Lee S.D."/>
        </authorList>
    </citation>
    <scope>NUCLEOTIDE SEQUENCE [LARGE SCALE GENOMIC DNA]</scope>
    <source>
        <strain evidence="3">KCTC 39840</strain>
    </source>
</reference>
<name>A0ABU4HW52_9ACTN</name>
<sequence length="66" mass="6499">MTRARYEALALLGATLLVVASGGWRMALLAALAAGAVTATRVRYAPLAGTALLATTAVVLATGNGG</sequence>
<keyword evidence="1" id="KW-1133">Transmembrane helix</keyword>
<evidence type="ECO:0000313" key="3">
    <source>
        <dbReference type="Proteomes" id="UP001284601"/>
    </source>
</evidence>